<evidence type="ECO:0000313" key="2">
    <source>
        <dbReference type="Proteomes" id="UP001500968"/>
    </source>
</evidence>
<organism evidence="1 2">
    <name type="scientific">Flavobacterium cheonhonense</name>
    <dbReference type="NCBI Taxonomy" id="706185"/>
    <lineage>
        <taxon>Bacteria</taxon>
        <taxon>Pseudomonadati</taxon>
        <taxon>Bacteroidota</taxon>
        <taxon>Flavobacteriia</taxon>
        <taxon>Flavobacteriales</taxon>
        <taxon>Flavobacteriaceae</taxon>
        <taxon>Flavobacterium</taxon>
    </lineage>
</organism>
<dbReference type="RefSeq" id="WP_324691927.1">
    <property type="nucleotide sequence ID" value="NZ_BAABCR010000003.1"/>
</dbReference>
<reference evidence="2" key="1">
    <citation type="journal article" date="2019" name="Int. J. Syst. Evol. Microbiol.">
        <title>The Global Catalogue of Microorganisms (GCM) 10K type strain sequencing project: providing services to taxonomists for standard genome sequencing and annotation.</title>
        <authorList>
            <consortium name="The Broad Institute Genomics Platform"/>
            <consortium name="The Broad Institute Genome Sequencing Center for Infectious Disease"/>
            <person name="Wu L."/>
            <person name="Ma J."/>
        </authorList>
    </citation>
    <scope>NUCLEOTIDE SEQUENCE [LARGE SCALE GENOMIC DNA]</scope>
    <source>
        <strain evidence="2">JCM 17064</strain>
    </source>
</reference>
<name>A0ABP7T8H2_9FLAO</name>
<dbReference type="EMBL" id="BAABCR010000003">
    <property type="protein sequence ID" value="GAA4022635.1"/>
    <property type="molecule type" value="Genomic_DNA"/>
</dbReference>
<comment type="caution">
    <text evidence="1">The sequence shown here is derived from an EMBL/GenBank/DDBJ whole genome shotgun (WGS) entry which is preliminary data.</text>
</comment>
<keyword evidence="2" id="KW-1185">Reference proteome</keyword>
<evidence type="ECO:0000313" key="1">
    <source>
        <dbReference type="EMBL" id="GAA4022635.1"/>
    </source>
</evidence>
<dbReference type="InterPro" id="IPR029068">
    <property type="entry name" value="Glyas_Bleomycin-R_OHBP_Dase"/>
</dbReference>
<dbReference type="Proteomes" id="UP001500968">
    <property type="component" value="Unassembled WGS sequence"/>
</dbReference>
<sequence>MNMINNMLSIRPFIGAKDYTISMNFYCDLGFEKIELSEHLCLFKMGNLGFYLQKAYVEDWVNNSMVFVEVADAIEFYNRITELKLTEKYKSVKIVGVREFDWGKECYVHDPSGILWHFGAFRK</sequence>
<protein>
    <submittedName>
        <fullName evidence="1">VOC family protein</fullName>
    </submittedName>
</protein>
<gene>
    <name evidence="1" type="ORF">GCM10022386_01950</name>
</gene>
<dbReference type="SUPFAM" id="SSF54593">
    <property type="entry name" value="Glyoxalase/Bleomycin resistance protein/Dihydroxybiphenyl dioxygenase"/>
    <property type="match status" value="1"/>
</dbReference>
<proteinExistence type="predicted"/>
<accession>A0ABP7T8H2</accession>
<dbReference type="Gene3D" id="3.10.180.10">
    <property type="entry name" value="2,3-Dihydroxybiphenyl 1,2-Dioxygenase, domain 1"/>
    <property type="match status" value="1"/>
</dbReference>